<reference evidence="1 2" key="1">
    <citation type="submission" date="2018-03" db="EMBL/GenBank/DDBJ databases">
        <title>Genomes of Pezizomycetes fungi and the evolution of truffles.</title>
        <authorList>
            <person name="Murat C."/>
            <person name="Payen T."/>
            <person name="Noel B."/>
            <person name="Kuo A."/>
            <person name="Martin F.M."/>
        </authorList>
    </citation>
    <scope>NUCLEOTIDE SEQUENCE [LARGE SCALE GENOMIC DNA]</scope>
    <source>
        <strain evidence="1">091103-1</strain>
    </source>
</reference>
<comment type="caution">
    <text evidence="1">The sequence shown here is derived from an EMBL/GenBank/DDBJ whole genome shotgun (WGS) entry which is preliminary data.</text>
</comment>
<proteinExistence type="predicted"/>
<dbReference type="Proteomes" id="UP000246991">
    <property type="component" value="Unassembled WGS sequence"/>
</dbReference>
<keyword evidence="2" id="KW-1185">Reference proteome</keyword>
<sequence>MHGKPEEHWNFVSEFPQFRHYRTYSIRGGSSSAQLTASSASKTVELTLEKEAFPRELQKWELIFPTPSIPTGWFRMRNTATNATLAHRFTHASPFLIPDNAHQEAAPCNANCCNGNCDKATQWVLVHGQIHIDFLSGGNTTSNRYLLRNRLTGGFLADRGGPGGPTQICCWSKTETQWIESGFVENCIWEVQAATPPHIWEFQNRATRRVLAEIIDNQCVSCVDRSNRDQAASSLWRVDPLDYRPHIDTTKLYHHTKPSRK</sequence>
<gene>
    <name evidence="1" type="ORF">C7212DRAFT_334152</name>
</gene>
<evidence type="ECO:0000313" key="2">
    <source>
        <dbReference type="Proteomes" id="UP000246991"/>
    </source>
</evidence>
<dbReference type="AlphaFoldDB" id="A0A317SHN4"/>
<name>A0A317SHN4_9PEZI</name>
<organism evidence="1 2">
    <name type="scientific">Tuber magnatum</name>
    <name type="common">white Piedmont truffle</name>
    <dbReference type="NCBI Taxonomy" id="42249"/>
    <lineage>
        <taxon>Eukaryota</taxon>
        <taxon>Fungi</taxon>
        <taxon>Dikarya</taxon>
        <taxon>Ascomycota</taxon>
        <taxon>Pezizomycotina</taxon>
        <taxon>Pezizomycetes</taxon>
        <taxon>Pezizales</taxon>
        <taxon>Tuberaceae</taxon>
        <taxon>Tuber</taxon>
    </lineage>
</organism>
<dbReference type="EMBL" id="PYWC01000089">
    <property type="protein sequence ID" value="PWW73000.1"/>
    <property type="molecule type" value="Genomic_DNA"/>
</dbReference>
<accession>A0A317SHN4</accession>
<protein>
    <submittedName>
        <fullName evidence="1">Uncharacterized protein</fullName>
    </submittedName>
</protein>
<evidence type="ECO:0000313" key="1">
    <source>
        <dbReference type="EMBL" id="PWW73000.1"/>
    </source>
</evidence>
<dbReference type="OrthoDB" id="5451823at2759"/>